<gene>
    <name evidence="1" type="ORF">A0J61_04995</name>
</gene>
<organism evidence="1 2">
    <name type="scientific">Choanephora cucurbitarum</name>
    <dbReference type="NCBI Taxonomy" id="101091"/>
    <lineage>
        <taxon>Eukaryota</taxon>
        <taxon>Fungi</taxon>
        <taxon>Fungi incertae sedis</taxon>
        <taxon>Mucoromycota</taxon>
        <taxon>Mucoromycotina</taxon>
        <taxon>Mucoromycetes</taxon>
        <taxon>Mucorales</taxon>
        <taxon>Mucorineae</taxon>
        <taxon>Choanephoraceae</taxon>
        <taxon>Choanephoroideae</taxon>
        <taxon>Choanephora</taxon>
    </lineage>
</organism>
<feature type="non-terminal residue" evidence="1">
    <location>
        <position position="1"/>
    </location>
</feature>
<dbReference type="EMBL" id="LUGH01000258">
    <property type="protein sequence ID" value="OBZ86944.1"/>
    <property type="molecule type" value="Genomic_DNA"/>
</dbReference>
<dbReference type="OrthoDB" id="2441332at2759"/>
<accession>A0A1C7NHX8</accession>
<dbReference type="InParanoid" id="A0A1C7NHX8"/>
<protein>
    <submittedName>
        <fullName evidence="1">Uncharacterized protein</fullName>
    </submittedName>
</protein>
<keyword evidence="2" id="KW-1185">Reference proteome</keyword>
<reference evidence="1 2" key="1">
    <citation type="submission" date="2016-03" db="EMBL/GenBank/DDBJ databases">
        <title>Choanephora cucurbitarum.</title>
        <authorList>
            <person name="Min B."/>
            <person name="Park H."/>
            <person name="Park J.-H."/>
            <person name="Shin H.-D."/>
            <person name="Choi I.-G."/>
        </authorList>
    </citation>
    <scope>NUCLEOTIDE SEQUENCE [LARGE SCALE GENOMIC DNA]</scope>
    <source>
        <strain evidence="1 2">KUS-F28377</strain>
    </source>
</reference>
<comment type="caution">
    <text evidence="1">The sequence shown here is derived from an EMBL/GenBank/DDBJ whole genome shotgun (WGS) entry which is preliminary data.</text>
</comment>
<sequence>LTLGVEDLSDKLMSYRRSAVSEAANGSKLSDTHLLALNYIYCFDLKMNFLEEIGAMHHLKELRNILLVSYGYKPCQDSLQLLCNKVLQLMVVGEKKKANETILLELLDANNNDDEQKTLMLNVLAAFAKKVETYSAATEQSYVESTLVPWLENYFNSISNTKWASCHGLLEPLAKQPALLEAFDSSAITTSSSTATATKRSRACGVSSWLSLSPDYLLKVSVGCQDFDVFLCEFKKPGATPSQLVPDKAKLANMMKIMLDRLVLLGVSAPVVCGLIDDGQYTATYKMVIQDDGCYAFVQLASFRGIRCMSDLVMIPTIMSFYDQLKAIILDTKSKIEIAMLKEVLPGPLVLPVVPCSWLRPSFEYPRVVDTEKRQKTPQ</sequence>
<name>A0A1C7NHX8_9FUNG</name>
<proteinExistence type="predicted"/>
<dbReference type="AlphaFoldDB" id="A0A1C7NHX8"/>
<evidence type="ECO:0000313" key="2">
    <source>
        <dbReference type="Proteomes" id="UP000093000"/>
    </source>
</evidence>
<dbReference type="Proteomes" id="UP000093000">
    <property type="component" value="Unassembled WGS sequence"/>
</dbReference>
<evidence type="ECO:0000313" key="1">
    <source>
        <dbReference type="EMBL" id="OBZ86944.1"/>
    </source>
</evidence>